<evidence type="ECO:0000256" key="1">
    <source>
        <dbReference type="SAM" id="SignalP"/>
    </source>
</evidence>
<evidence type="ECO:0000313" key="3">
    <source>
        <dbReference type="RefSeq" id="XP_034111082.2"/>
    </source>
</evidence>
<dbReference type="OrthoDB" id="7969820at2759"/>
<dbReference type="Proteomes" id="UP000515160">
    <property type="component" value="Chromosome 3"/>
</dbReference>
<reference evidence="3" key="1">
    <citation type="submission" date="2025-08" db="UniProtKB">
        <authorList>
            <consortium name="RefSeq"/>
        </authorList>
    </citation>
    <scope>IDENTIFICATION</scope>
    <source>
        <strain evidence="3">15112-1751.03</strain>
        <tissue evidence="3">Whole Adult</tissue>
    </source>
</reference>
<sequence>MSSKVIVLLLIVLSFRGGDTLLSGVENRKHIARLNDQDPLVGECISLTTDDNHSLQKIIRAIVNGEWHRVQLVLQLASESCTAEMRRGVYEALWIEWQQDKHIYNPLKILDFYKQLENESNVPKTLMEKIYQAFIARFAQLLSAPFHTDSRTSDFPQVTKLLSQLKESPQKYTRDIFETLFDDVLSLESSLSVAQRLGNFNASLEQLAMANLQFLNRSEILVNPSAHAVLLDNVCQLMKQPNFHHEVERFLLHEVYKLLPSKIYLLFIAQKVCLRKADNDKEYIYECSGSSNMCTNQRYEEQASLTVQHQISDVDNKTQFAFYNRYWNNHYLGIEDSIRGQPGVTKNVGGRVEIYWLNVVPVEKGVAIYDAATSSSVICGGDPAQWNQYYHYAYTRRAEDFDEHRKDCTWIIEDCSTLIEY</sequence>
<evidence type="ECO:0000313" key="2">
    <source>
        <dbReference type="Proteomes" id="UP000515160"/>
    </source>
</evidence>
<name>A0A6P8Z2C8_DROAB</name>
<feature type="signal peptide" evidence="1">
    <location>
        <begin position="1"/>
        <end position="20"/>
    </location>
</feature>
<protein>
    <submittedName>
        <fullName evidence="3">Uncharacterized protein LOC117572409</fullName>
    </submittedName>
</protein>
<gene>
    <name evidence="3" type="primary">LOC117572409</name>
</gene>
<dbReference type="AlphaFoldDB" id="A0A6P8Z2C8"/>
<organism evidence="2 3">
    <name type="scientific">Drosophila albomicans</name>
    <name type="common">Fruit fly</name>
    <dbReference type="NCBI Taxonomy" id="7291"/>
    <lineage>
        <taxon>Eukaryota</taxon>
        <taxon>Metazoa</taxon>
        <taxon>Ecdysozoa</taxon>
        <taxon>Arthropoda</taxon>
        <taxon>Hexapoda</taxon>
        <taxon>Insecta</taxon>
        <taxon>Pterygota</taxon>
        <taxon>Neoptera</taxon>
        <taxon>Endopterygota</taxon>
        <taxon>Diptera</taxon>
        <taxon>Brachycera</taxon>
        <taxon>Muscomorpha</taxon>
        <taxon>Ephydroidea</taxon>
        <taxon>Drosophilidae</taxon>
        <taxon>Drosophila</taxon>
    </lineage>
</organism>
<keyword evidence="2" id="KW-1185">Reference proteome</keyword>
<feature type="chain" id="PRO_5039300398" evidence="1">
    <location>
        <begin position="21"/>
        <end position="421"/>
    </location>
</feature>
<proteinExistence type="predicted"/>
<dbReference type="GeneID" id="117572409"/>
<accession>A0A6P8Z2C8</accession>
<dbReference type="RefSeq" id="XP_034111082.2">
    <property type="nucleotide sequence ID" value="XM_034255191.2"/>
</dbReference>
<keyword evidence="1" id="KW-0732">Signal</keyword>